<evidence type="ECO:0000256" key="4">
    <source>
        <dbReference type="ARBA" id="ARBA00023163"/>
    </source>
</evidence>
<proteinExistence type="inferred from homology"/>
<dbReference type="GO" id="GO:0043565">
    <property type="term" value="F:sequence-specific DNA binding"/>
    <property type="evidence" value="ECO:0007669"/>
    <property type="project" value="TreeGrafter"/>
</dbReference>
<dbReference type="EMBL" id="DSKI01000322">
    <property type="protein sequence ID" value="HEB43259.1"/>
    <property type="molecule type" value="Genomic_DNA"/>
</dbReference>
<dbReference type="Pfam" id="PF03466">
    <property type="entry name" value="LysR_substrate"/>
    <property type="match status" value="1"/>
</dbReference>
<keyword evidence="3" id="KW-0238">DNA-binding</keyword>
<comment type="caution">
    <text evidence="9">The sequence shown here is derived from an EMBL/GenBank/DDBJ whole genome shotgun (WGS) entry which is preliminary data.</text>
</comment>
<evidence type="ECO:0000256" key="5">
    <source>
        <dbReference type="ARBA" id="ARBA00054626"/>
    </source>
</evidence>
<dbReference type="InterPro" id="IPR000847">
    <property type="entry name" value="LysR_HTH_N"/>
</dbReference>
<name>A0A7C1NVN5_9HYPH</name>
<dbReference type="PANTHER" id="PTHR30537">
    <property type="entry name" value="HTH-TYPE TRANSCRIPTIONAL REGULATOR"/>
    <property type="match status" value="1"/>
</dbReference>
<dbReference type="InterPro" id="IPR005119">
    <property type="entry name" value="LysR_subst-bd"/>
</dbReference>
<sequence>MERNELNDLLAFATVARERSFTRAAAKLGISASALSHAMRNLEARLDVRLLSRTTRSVAPTEAGERLLETVSPALASIEEGLAGLAHWRDRVSGTVRVTASTYAAQTVLMQKLPRFLLDHPDIKVEINVEDQLTDIVSEGFDAGIRFHMSVDKDMIAVPVGPMLRTVAVGTPAYFDRHPPPQTPADLKDHICVGFRLKSGAVMAWDFEEDGREFRFRPSGQFIANDGPLMAAAVRAGAALGYVMEEEVAEEIADGRLIQVLDAWCVPFPGLHLYHPSRRQQPPALRALIAALRV</sequence>
<dbReference type="CDD" id="cd08474">
    <property type="entry name" value="PBP2_CrgA_like_5"/>
    <property type="match status" value="1"/>
</dbReference>
<dbReference type="InterPro" id="IPR036390">
    <property type="entry name" value="WH_DNA-bd_sf"/>
</dbReference>
<dbReference type="Gene3D" id="3.40.190.290">
    <property type="match status" value="1"/>
</dbReference>
<evidence type="ECO:0000256" key="7">
    <source>
        <dbReference type="ARBA" id="ARBA00083243"/>
    </source>
</evidence>
<accession>A0A7C1NVN5</accession>
<evidence type="ECO:0000256" key="3">
    <source>
        <dbReference type="ARBA" id="ARBA00023125"/>
    </source>
</evidence>
<dbReference type="Gene3D" id="1.10.10.10">
    <property type="entry name" value="Winged helix-like DNA-binding domain superfamily/Winged helix DNA-binding domain"/>
    <property type="match status" value="1"/>
</dbReference>
<dbReference type="GO" id="GO:0006351">
    <property type="term" value="P:DNA-templated transcription"/>
    <property type="evidence" value="ECO:0007669"/>
    <property type="project" value="TreeGrafter"/>
</dbReference>
<keyword evidence="2" id="KW-0805">Transcription regulation</keyword>
<organism evidence="9">
    <name type="scientific">Agrobacterium albertimagni</name>
    <dbReference type="NCBI Taxonomy" id="147266"/>
    <lineage>
        <taxon>Bacteria</taxon>
        <taxon>Pseudomonadati</taxon>
        <taxon>Pseudomonadota</taxon>
        <taxon>Alphaproteobacteria</taxon>
        <taxon>Hyphomicrobiales</taxon>
        <taxon>Rhizobiaceae</taxon>
        <taxon>Rhizobium/Agrobacterium group</taxon>
        <taxon>Agrobacterium</taxon>
    </lineage>
</organism>
<comment type="function">
    <text evidence="5">Transcriptional regulator of the ttuABCDE tartrate utilization operon.</text>
</comment>
<dbReference type="PANTHER" id="PTHR30537:SF1">
    <property type="entry name" value="HTH-TYPE TRANSCRIPTIONAL REGULATOR PGRR"/>
    <property type="match status" value="1"/>
</dbReference>
<dbReference type="PROSITE" id="PS50931">
    <property type="entry name" value="HTH_LYSR"/>
    <property type="match status" value="1"/>
</dbReference>
<dbReference type="Pfam" id="PF00126">
    <property type="entry name" value="HTH_1"/>
    <property type="match status" value="1"/>
</dbReference>
<keyword evidence="4" id="KW-0804">Transcription</keyword>
<dbReference type="InterPro" id="IPR058163">
    <property type="entry name" value="LysR-type_TF_proteobact-type"/>
</dbReference>
<dbReference type="SUPFAM" id="SSF53850">
    <property type="entry name" value="Periplasmic binding protein-like II"/>
    <property type="match status" value="1"/>
</dbReference>
<feature type="domain" description="HTH lysR-type" evidence="8">
    <location>
        <begin position="4"/>
        <end position="61"/>
    </location>
</feature>
<gene>
    <name evidence="9" type="ORF">ENP70_06070</name>
</gene>
<dbReference type="FunFam" id="1.10.10.10:FF:000001">
    <property type="entry name" value="LysR family transcriptional regulator"/>
    <property type="match status" value="1"/>
</dbReference>
<dbReference type="AlphaFoldDB" id="A0A7C1NVN5"/>
<evidence type="ECO:0000313" key="9">
    <source>
        <dbReference type="EMBL" id="HEB43259.1"/>
    </source>
</evidence>
<protein>
    <recommendedName>
        <fullName evidence="6">HTH-type transcriptional regulator TtuA</fullName>
    </recommendedName>
    <alternativeName>
        <fullName evidence="7">Tartrate utilization transcriptional regulator</fullName>
    </alternativeName>
</protein>
<dbReference type="GO" id="GO:0003700">
    <property type="term" value="F:DNA-binding transcription factor activity"/>
    <property type="evidence" value="ECO:0007669"/>
    <property type="project" value="InterPro"/>
</dbReference>
<reference evidence="9" key="1">
    <citation type="journal article" date="2020" name="mSystems">
        <title>Genome- and Community-Level Interaction Insights into Carbon Utilization and Element Cycling Functions of Hydrothermarchaeota in Hydrothermal Sediment.</title>
        <authorList>
            <person name="Zhou Z."/>
            <person name="Liu Y."/>
            <person name="Xu W."/>
            <person name="Pan J."/>
            <person name="Luo Z.H."/>
            <person name="Li M."/>
        </authorList>
    </citation>
    <scope>NUCLEOTIDE SEQUENCE [LARGE SCALE GENOMIC DNA]</scope>
    <source>
        <strain evidence="9">SpSt-243</strain>
    </source>
</reference>
<evidence type="ECO:0000256" key="1">
    <source>
        <dbReference type="ARBA" id="ARBA00009437"/>
    </source>
</evidence>
<dbReference type="SUPFAM" id="SSF46785">
    <property type="entry name" value="Winged helix' DNA-binding domain"/>
    <property type="match status" value="1"/>
</dbReference>
<evidence type="ECO:0000256" key="2">
    <source>
        <dbReference type="ARBA" id="ARBA00023015"/>
    </source>
</evidence>
<evidence type="ECO:0000259" key="8">
    <source>
        <dbReference type="PROSITE" id="PS50931"/>
    </source>
</evidence>
<dbReference type="InterPro" id="IPR036388">
    <property type="entry name" value="WH-like_DNA-bd_sf"/>
</dbReference>
<comment type="similarity">
    <text evidence="1">Belongs to the LysR transcriptional regulatory family.</text>
</comment>
<evidence type="ECO:0000256" key="6">
    <source>
        <dbReference type="ARBA" id="ARBA00067332"/>
    </source>
</evidence>